<feature type="transmembrane region" description="Helical" evidence="5">
    <location>
        <begin position="190"/>
        <end position="211"/>
    </location>
</feature>
<gene>
    <name evidence="7" type="ORF">GCM10011369_19560</name>
</gene>
<feature type="transmembrane region" description="Helical" evidence="5">
    <location>
        <begin position="240"/>
        <end position="262"/>
    </location>
</feature>
<dbReference type="Pfam" id="PF00916">
    <property type="entry name" value="Sulfate_transp"/>
    <property type="match status" value="1"/>
</dbReference>
<keyword evidence="4 5" id="KW-0472">Membrane</keyword>
<evidence type="ECO:0000256" key="4">
    <source>
        <dbReference type="ARBA" id="ARBA00023136"/>
    </source>
</evidence>
<feature type="transmembrane region" description="Helical" evidence="5">
    <location>
        <begin position="370"/>
        <end position="395"/>
    </location>
</feature>
<evidence type="ECO:0000256" key="5">
    <source>
        <dbReference type="SAM" id="Phobius"/>
    </source>
</evidence>
<evidence type="ECO:0000313" key="7">
    <source>
        <dbReference type="EMBL" id="GGA77723.1"/>
    </source>
</evidence>
<keyword evidence="2 5" id="KW-0812">Transmembrane</keyword>
<dbReference type="GO" id="GO:0055085">
    <property type="term" value="P:transmembrane transport"/>
    <property type="evidence" value="ECO:0007669"/>
    <property type="project" value="InterPro"/>
</dbReference>
<dbReference type="InterPro" id="IPR002645">
    <property type="entry name" value="STAS_dom"/>
</dbReference>
<comment type="subcellular location">
    <subcellularLocation>
        <location evidence="1">Membrane</location>
        <topology evidence="1">Multi-pass membrane protein</topology>
    </subcellularLocation>
</comment>
<feature type="transmembrane region" description="Helical" evidence="5">
    <location>
        <begin position="87"/>
        <end position="109"/>
    </location>
</feature>
<reference evidence="8" key="1">
    <citation type="journal article" date="2019" name="Int. J. Syst. Evol. Microbiol.">
        <title>The Global Catalogue of Microorganisms (GCM) 10K type strain sequencing project: providing services to taxonomists for standard genome sequencing and annotation.</title>
        <authorList>
            <consortium name="The Broad Institute Genomics Platform"/>
            <consortium name="The Broad Institute Genome Sequencing Center for Infectious Disease"/>
            <person name="Wu L."/>
            <person name="Ma J."/>
        </authorList>
    </citation>
    <scope>NUCLEOTIDE SEQUENCE [LARGE SCALE GENOMIC DNA]</scope>
    <source>
        <strain evidence="8">CGMCC 1.10130</strain>
    </source>
</reference>
<keyword evidence="8" id="KW-1185">Reference proteome</keyword>
<feature type="transmembrane region" description="Helical" evidence="5">
    <location>
        <begin position="12"/>
        <end position="30"/>
    </location>
</feature>
<feature type="transmembrane region" description="Helical" evidence="5">
    <location>
        <begin position="283"/>
        <end position="303"/>
    </location>
</feature>
<name>A0A8J2U5B0_9GAMM</name>
<feature type="transmembrane region" description="Helical" evidence="5">
    <location>
        <begin position="315"/>
        <end position="333"/>
    </location>
</feature>
<dbReference type="Gene3D" id="3.30.750.24">
    <property type="entry name" value="STAS domain"/>
    <property type="match status" value="1"/>
</dbReference>
<evidence type="ECO:0000256" key="2">
    <source>
        <dbReference type="ARBA" id="ARBA00022692"/>
    </source>
</evidence>
<dbReference type="SUPFAM" id="SSF52091">
    <property type="entry name" value="SpoIIaa-like"/>
    <property type="match status" value="1"/>
</dbReference>
<evidence type="ECO:0000256" key="3">
    <source>
        <dbReference type="ARBA" id="ARBA00022989"/>
    </source>
</evidence>
<feature type="domain" description="STAS" evidence="6">
    <location>
        <begin position="438"/>
        <end position="538"/>
    </location>
</feature>
<dbReference type="EMBL" id="BMDX01000008">
    <property type="protein sequence ID" value="GGA77723.1"/>
    <property type="molecule type" value="Genomic_DNA"/>
</dbReference>
<dbReference type="PROSITE" id="PS50801">
    <property type="entry name" value="STAS"/>
    <property type="match status" value="1"/>
</dbReference>
<feature type="transmembrane region" description="Helical" evidence="5">
    <location>
        <begin position="165"/>
        <end position="183"/>
    </location>
</feature>
<dbReference type="InterPro" id="IPR011547">
    <property type="entry name" value="SLC26A/SulP_dom"/>
</dbReference>
<evidence type="ECO:0000256" key="1">
    <source>
        <dbReference type="ARBA" id="ARBA00004141"/>
    </source>
</evidence>
<dbReference type="PANTHER" id="PTHR11814">
    <property type="entry name" value="SULFATE TRANSPORTER"/>
    <property type="match status" value="1"/>
</dbReference>
<dbReference type="InterPro" id="IPR036513">
    <property type="entry name" value="STAS_dom_sf"/>
</dbReference>
<dbReference type="AlphaFoldDB" id="A0A8J2U5B0"/>
<feature type="transmembrane region" description="Helical" evidence="5">
    <location>
        <begin position="36"/>
        <end position="55"/>
    </location>
</feature>
<dbReference type="InterPro" id="IPR001902">
    <property type="entry name" value="SLC26A/SulP_fam"/>
</dbReference>
<keyword evidence="3 5" id="KW-1133">Transmembrane helix</keyword>
<dbReference type="GO" id="GO:0016020">
    <property type="term" value="C:membrane"/>
    <property type="evidence" value="ECO:0007669"/>
    <property type="project" value="UniProtKB-SubCell"/>
</dbReference>
<proteinExistence type="predicted"/>
<evidence type="ECO:0000259" key="6">
    <source>
        <dbReference type="PROSITE" id="PS50801"/>
    </source>
</evidence>
<feature type="transmembrane region" description="Helical" evidence="5">
    <location>
        <begin position="116"/>
        <end position="137"/>
    </location>
</feature>
<dbReference type="RefSeq" id="WP_087505555.1">
    <property type="nucleotide sequence ID" value="NZ_BMDX01000008.1"/>
</dbReference>
<protein>
    <submittedName>
        <fullName evidence="7">Sodium-independent anion transporter</fullName>
    </submittedName>
</protein>
<sequence length="554" mass="58743">MSTTTRSTLQGDIYGGLTAAVVALPLGIAFGVSSGAGAITGLYSAIIVGFFASLFGGTKTQVSGPTGPMTVVMAGVISHYINVDPNTGPAIAFTVVMLAGLFQIAFGVLKFGRYIIMVPYTVVSAFMSGIGIIIIVLQLGPLMGGDAGANVTAALLDLPHTWQQGSVPALILGAAGLLLLFCWPSRWQRLLPAPLACLIIATIASLIIPALPEIPRVGEIPSGLPQLHIPTWSPELIQNMLVSALLLAALGSIDSLLTSLVADNMTGSYHNADRELIGQGIGNTFAGLFGALPGAGATMRTVVNINAGGRNKWSGMFHSMVLLAAVLGAGSLAEKIPQTVLAAILIKVGIDIVDWRYLKRSWHFPFESNLLLYAVLLMTVFVDLITAVLVGVFIANMLTIKKLAKFQLNEVQLKTMSIAELYDSECQVEHNSADGKPVLLMDINGPLSYAIGREFRQRFAASGQHDALVIDLSKAQIVGLSTATILIDLIEFEQGDGKSVLLVAPNDVAKSKLERLGLWQFIVPQQLVESRDQAASYLLSIQQSPMRSSCSTNH</sequence>
<dbReference type="OrthoDB" id="9769739at2"/>
<comment type="caution">
    <text evidence="7">The sequence shown here is derived from an EMBL/GenBank/DDBJ whole genome shotgun (WGS) entry which is preliminary data.</text>
</comment>
<evidence type="ECO:0000313" key="8">
    <source>
        <dbReference type="Proteomes" id="UP000619743"/>
    </source>
</evidence>
<feature type="transmembrane region" description="Helical" evidence="5">
    <location>
        <begin position="62"/>
        <end position="81"/>
    </location>
</feature>
<feature type="transmembrane region" description="Helical" evidence="5">
    <location>
        <begin position="340"/>
        <end position="358"/>
    </location>
</feature>
<organism evidence="7 8">
    <name type="scientific">Neiella marina</name>
    <dbReference type="NCBI Taxonomy" id="508461"/>
    <lineage>
        <taxon>Bacteria</taxon>
        <taxon>Pseudomonadati</taxon>
        <taxon>Pseudomonadota</taxon>
        <taxon>Gammaproteobacteria</taxon>
        <taxon>Alteromonadales</taxon>
        <taxon>Echinimonadaceae</taxon>
        <taxon>Neiella</taxon>
    </lineage>
</organism>
<accession>A0A8J2U5B0</accession>
<dbReference type="Proteomes" id="UP000619743">
    <property type="component" value="Unassembled WGS sequence"/>
</dbReference>
<dbReference type="Pfam" id="PF01740">
    <property type="entry name" value="STAS"/>
    <property type="match status" value="1"/>
</dbReference>